<feature type="non-terminal residue" evidence="4">
    <location>
        <position position="1"/>
    </location>
</feature>
<protein>
    <submittedName>
        <fullName evidence="4">16 kDa phloem protein 2</fullName>
    </submittedName>
</protein>
<dbReference type="PANTHER" id="PTHR46502">
    <property type="entry name" value="C2 DOMAIN-CONTAINING"/>
    <property type="match status" value="1"/>
</dbReference>
<evidence type="ECO:0000259" key="3">
    <source>
        <dbReference type="PROSITE" id="PS50004"/>
    </source>
</evidence>
<gene>
    <name evidence="4" type="primary">PP16-2</name>
    <name evidence="4" type="ORF">SDJN03_07614</name>
</gene>
<comment type="caution">
    <text evidence="4">The sequence shown here is derived from an EMBL/GenBank/DDBJ whole genome shotgun (WGS) entry which is preliminary data.</text>
</comment>
<accession>A0AAV6NTV7</accession>
<dbReference type="PANTHER" id="PTHR46502:SF15">
    <property type="entry name" value="16 KDA PHLOEM PROTEIN 1"/>
    <property type="match status" value="1"/>
</dbReference>
<name>A0AAV6NTV7_9ROSI</name>
<dbReference type="EMBL" id="JAGKQH010000004">
    <property type="protein sequence ID" value="KAG6602381.1"/>
    <property type="molecule type" value="Genomic_DNA"/>
</dbReference>
<organism evidence="4 5">
    <name type="scientific">Cucurbita argyrosperma subsp. sororia</name>
    <dbReference type="NCBI Taxonomy" id="37648"/>
    <lineage>
        <taxon>Eukaryota</taxon>
        <taxon>Viridiplantae</taxon>
        <taxon>Streptophyta</taxon>
        <taxon>Embryophyta</taxon>
        <taxon>Tracheophyta</taxon>
        <taxon>Spermatophyta</taxon>
        <taxon>Magnoliopsida</taxon>
        <taxon>eudicotyledons</taxon>
        <taxon>Gunneridae</taxon>
        <taxon>Pentapetalae</taxon>
        <taxon>rosids</taxon>
        <taxon>fabids</taxon>
        <taxon>Cucurbitales</taxon>
        <taxon>Cucurbitaceae</taxon>
        <taxon>Cucurbiteae</taxon>
        <taxon>Cucurbita</taxon>
    </lineage>
</organism>
<keyword evidence="2" id="KW-0106">Calcium</keyword>
<dbReference type="Proteomes" id="UP000685013">
    <property type="component" value="Chromosome 4"/>
</dbReference>
<proteinExistence type="predicted"/>
<evidence type="ECO:0000313" key="5">
    <source>
        <dbReference type="Proteomes" id="UP000685013"/>
    </source>
</evidence>
<feature type="domain" description="C2" evidence="3">
    <location>
        <begin position="16"/>
        <end position="140"/>
    </location>
</feature>
<evidence type="ECO:0000256" key="2">
    <source>
        <dbReference type="ARBA" id="ARBA00022837"/>
    </source>
</evidence>
<dbReference type="GO" id="GO:0046872">
    <property type="term" value="F:metal ion binding"/>
    <property type="evidence" value="ECO:0007669"/>
    <property type="project" value="UniProtKB-KW"/>
</dbReference>
<feature type="domain" description="C2" evidence="3">
    <location>
        <begin position="156"/>
        <end position="278"/>
    </location>
</feature>
<evidence type="ECO:0000313" key="4">
    <source>
        <dbReference type="EMBL" id="KAG6602381.1"/>
    </source>
</evidence>
<keyword evidence="5" id="KW-1185">Reference proteome</keyword>
<keyword evidence="1" id="KW-0479">Metal-binding</keyword>
<dbReference type="CDD" id="cd04049">
    <property type="entry name" value="C2_putative_Elicitor-responsive_gene"/>
    <property type="match status" value="2"/>
</dbReference>
<dbReference type="Pfam" id="PF00168">
    <property type="entry name" value="C2"/>
    <property type="match status" value="2"/>
</dbReference>
<sequence length="308" mass="34393">MLTTRQRLLIYITPPHLHNPPSLSERNKAMAIGILEVNLVNGKGFRGKDILGGIDPYVLIQYKGQEQKSSVAKNASESPVWNEKFKFQAEYPGSGGDYKIILKVMDKDTFSADDFIGQATIYIKDLLAFGVENGKSEIWPQKYSVVGANLKYNGEIKVGVSFTLEDRGKAMAMGMLEVHLISGKGLQAHDPLNKPIDPYVEINYKGQERMSKVAKNAGPDPVWNEKFKFLAEYPGSGGDFLILFKVMDHDVIDGDDYIGDVSIDVKDLLVEGVRKGWSELPPRMYQVIAHKLYFKGEIEVGVSFKRQG</sequence>
<reference evidence="4 5" key="1">
    <citation type="journal article" date="2021" name="Hortic Res">
        <title>The domestication of Cucurbita argyrosperma as revealed by the genome of its wild relative.</title>
        <authorList>
            <person name="Barrera-Redondo J."/>
            <person name="Sanchez-de la Vega G."/>
            <person name="Aguirre-Liguori J.A."/>
            <person name="Castellanos-Morales G."/>
            <person name="Gutierrez-Guerrero Y.T."/>
            <person name="Aguirre-Dugua X."/>
            <person name="Aguirre-Planter E."/>
            <person name="Tenaillon M.I."/>
            <person name="Lira-Saade R."/>
            <person name="Eguiarte L.E."/>
        </authorList>
    </citation>
    <scope>NUCLEOTIDE SEQUENCE [LARGE SCALE GENOMIC DNA]</scope>
    <source>
        <strain evidence="4">JBR-2021</strain>
    </source>
</reference>
<evidence type="ECO:0000256" key="1">
    <source>
        <dbReference type="ARBA" id="ARBA00022723"/>
    </source>
</evidence>
<dbReference type="InterPro" id="IPR000008">
    <property type="entry name" value="C2_dom"/>
</dbReference>
<dbReference type="AlphaFoldDB" id="A0AAV6NTV7"/>
<dbReference type="PROSITE" id="PS50004">
    <property type="entry name" value="C2"/>
    <property type="match status" value="2"/>
</dbReference>
<dbReference type="SMART" id="SM00239">
    <property type="entry name" value="C2"/>
    <property type="match status" value="2"/>
</dbReference>